<keyword evidence="1" id="KW-0472">Membrane</keyword>
<proteinExistence type="predicted"/>
<gene>
    <name evidence="2" type="ORF">QQS35_11220</name>
</gene>
<feature type="transmembrane region" description="Helical" evidence="1">
    <location>
        <begin position="65"/>
        <end position="85"/>
    </location>
</feature>
<dbReference type="EMBL" id="JASTZU010000036">
    <property type="protein sequence ID" value="MDL4841021.1"/>
    <property type="molecule type" value="Genomic_DNA"/>
</dbReference>
<protein>
    <recommendedName>
        <fullName evidence="4">DUF2642 domain-containing protein</fullName>
    </recommendedName>
</protein>
<keyword evidence="1" id="KW-1133">Transmembrane helix</keyword>
<reference evidence="2 3" key="1">
    <citation type="submission" date="2023-06" db="EMBL/GenBank/DDBJ databases">
        <title>Aquibacillus rhizosphaerae LR5S19.</title>
        <authorList>
            <person name="Sun J.-Q."/>
        </authorList>
    </citation>
    <scope>NUCLEOTIDE SEQUENCE [LARGE SCALE GENOMIC DNA]</scope>
    <source>
        <strain evidence="2 3">LR5S19</strain>
    </source>
</reference>
<organism evidence="2 3">
    <name type="scientific">Aquibacillus rhizosphaerae</name>
    <dbReference type="NCBI Taxonomy" id="3051431"/>
    <lineage>
        <taxon>Bacteria</taxon>
        <taxon>Bacillati</taxon>
        <taxon>Bacillota</taxon>
        <taxon>Bacilli</taxon>
        <taxon>Bacillales</taxon>
        <taxon>Bacillaceae</taxon>
        <taxon>Aquibacillus</taxon>
    </lineage>
</organism>
<evidence type="ECO:0008006" key="4">
    <source>
        <dbReference type="Google" id="ProtNLM"/>
    </source>
</evidence>
<accession>A0ABT7L591</accession>
<evidence type="ECO:0000313" key="2">
    <source>
        <dbReference type="EMBL" id="MDL4841021.1"/>
    </source>
</evidence>
<evidence type="ECO:0000256" key="1">
    <source>
        <dbReference type="SAM" id="Phobius"/>
    </source>
</evidence>
<keyword evidence="1" id="KW-0812">Transmembrane</keyword>
<dbReference type="Proteomes" id="UP001235343">
    <property type="component" value="Unassembled WGS sequence"/>
</dbReference>
<comment type="caution">
    <text evidence="2">The sequence shown here is derived from an EMBL/GenBank/DDBJ whole genome shotgun (WGS) entry which is preliminary data.</text>
</comment>
<keyword evidence="3" id="KW-1185">Reference proteome</keyword>
<evidence type="ECO:0000313" key="3">
    <source>
        <dbReference type="Proteomes" id="UP001235343"/>
    </source>
</evidence>
<sequence length="86" mass="9497">MLMSHYHECRSNIGRPVRIQTIDGKVHRGIIQKVNHSHVFLQPMSPKLGGYGYGFYGPYGGYGAGLGWGVALGSIATLAFLPLFFW</sequence>
<name>A0ABT7L591_9BACI</name>